<feature type="transmembrane region" description="Helical" evidence="1">
    <location>
        <begin position="6"/>
        <end position="26"/>
    </location>
</feature>
<evidence type="ECO:0000313" key="2">
    <source>
        <dbReference type="EMBL" id="EHQ27541.1"/>
    </source>
</evidence>
<dbReference type="EMBL" id="CM001403">
    <property type="protein sequence ID" value="EHQ27541.1"/>
    <property type="molecule type" value="Genomic_DNA"/>
</dbReference>
<accession>H1YIC8</accession>
<dbReference type="OrthoDB" id="2641383at2"/>
<dbReference type="HOGENOM" id="CLU_106717_0_0_10"/>
<dbReference type="RefSeq" id="WP_008508025.1">
    <property type="nucleotide sequence ID" value="NZ_CM001403.1"/>
</dbReference>
<evidence type="ECO:0000313" key="3">
    <source>
        <dbReference type="Proteomes" id="UP000002774"/>
    </source>
</evidence>
<gene>
    <name evidence="2" type="ORF">Mucpa_3442</name>
</gene>
<protein>
    <recommendedName>
        <fullName evidence="4">Transmembrane protein</fullName>
    </recommendedName>
</protein>
<evidence type="ECO:0000256" key="1">
    <source>
        <dbReference type="SAM" id="Phobius"/>
    </source>
</evidence>
<keyword evidence="1" id="KW-0812">Transmembrane</keyword>
<dbReference type="eggNOG" id="ENOG5032W9T">
    <property type="taxonomic scope" value="Bacteria"/>
</dbReference>
<evidence type="ECO:0008006" key="4">
    <source>
        <dbReference type="Google" id="ProtNLM"/>
    </source>
</evidence>
<feature type="transmembrane region" description="Helical" evidence="1">
    <location>
        <begin position="155"/>
        <end position="174"/>
    </location>
</feature>
<keyword evidence="1" id="KW-0472">Membrane</keyword>
<feature type="transmembrane region" description="Helical" evidence="1">
    <location>
        <begin position="194"/>
        <end position="214"/>
    </location>
</feature>
<dbReference type="AlphaFoldDB" id="H1YIC8"/>
<dbReference type="Proteomes" id="UP000002774">
    <property type="component" value="Chromosome"/>
</dbReference>
<reference evidence="2" key="1">
    <citation type="submission" date="2011-09" db="EMBL/GenBank/DDBJ databases">
        <title>The permanent draft genome of Mucilaginibacter paludis DSM 18603.</title>
        <authorList>
            <consortium name="US DOE Joint Genome Institute (JGI-PGF)"/>
            <person name="Lucas S."/>
            <person name="Han J."/>
            <person name="Lapidus A."/>
            <person name="Bruce D."/>
            <person name="Goodwin L."/>
            <person name="Pitluck S."/>
            <person name="Peters L."/>
            <person name="Kyrpides N."/>
            <person name="Mavromatis K."/>
            <person name="Ivanova N."/>
            <person name="Mikhailova N."/>
            <person name="Held B."/>
            <person name="Detter J.C."/>
            <person name="Tapia R."/>
            <person name="Han C."/>
            <person name="Land M."/>
            <person name="Hauser L."/>
            <person name="Markowitz V."/>
            <person name="Cheng J.-F."/>
            <person name="Hugenholtz P."/>
            <person name="Woyke T."/>
            <person name="Wu D."/>
            <person name="Tindall B."/>
            <person name="Brambilla E."/>
            <person name="Klenk H.-P."/>
            <person name="Eisen J.A."/>
        </authorList>
    </citation>
    <scope>NUCLEOTIDE SEQUENCE [LARGE SCALE GENOMIC DNA]</scope>
    <source>
        <strain evidence="2">DSM 18603</strain>
    </source>
</reference>
<dbReference type="STRING" id="714943.Mucpa_3442"/>
<name>H1YIC8_9SPHI</name>
<keyword evidence="1" id="KW-1133">Transmembrane helix</keyword>
<proteinExistence type="predicted"/>
<sequence length="222" mass="25777">MFYKYQIIAGIALVTTIGLVRIIVAIRDIKKNMLFLDEYRDNYIKLINSYLNSSGYRVARQFDPELYSWLVSKSAKAQREVGMFGVGEFIAPFQIYKIRNYQFIVNTIPKIRDGHLRDEEINLVDDILTRCLGAFDEIKIELQSELKNPLKWFQYGVKWCLSLPIRILYWFGIISNSTVDKITANSFFKIVSGLVGFISFFSAIITIVTGWDAFKIILHKLF</sequence>
<keyword evidence="3" id="KW-1185">Reference proteome</keyword>
<organism evidence="2 3">
    <name type="scientific">Mucilaginibacter paludis DSM 18603</name>
    <dbReference type="NCBI Taxonomy" id="714943"/>
    <lineage>
        <taxon>Bacteria</taxon>
        <taxon>Pseudomonadati</taxon>
        <taxon>Bacteroidota</taxon>
        <taxon>Sphingobacteriia</taxon>
        <taxon>Sphingobacteriales</taxon>
        <taxon>Sphingobacteriaceae</taxon>
        <taxon>Mucilaginibacter</taxon>
    </lineage>
</organism>